<feature type="region of interest" description="Disordered" evidence="1">
    <location>
        <begin position="97"/>
        <end position="116"/>
    </location>
</feature>
<reference evidence="2 3" key="1">
    <citation type="submission" date="2019-06" db="EMBL/GenBank/DDBJ databases">
        <title>Genome sequencing of plant associated microbes to promote plant fitness in Sorghum bicolor and Oryza sativa.</title>
        <authorList>
            <person name="Coleman-Derr D."/>
        </authorList>
    </citation>
    <scope>NUCLEOTIDE SEQUENCE [LARGE SCALE GENOMIC DNA]</scope>
    <source>
        <strain evidence="2 3">KV-663</strain>
    </source>
</reference>
<dbReference type="AlphaFoldDB" id="A0A543I0T0"/>
<sequence>MPQDADAPATADASADETVEKPVVVSRIDDKDEHDIRVQQIIDELARTSEGRPHADVVAELVDRIAGAGLQAMPRPWLDAVAASAICGNAYVVSRTSAALSDVPQPETRARQEEIT</sequence>
<gene>
    <name evidence="2" type="ORF">FBY41_0558</name>
</gene>
<evidence type="ECO:0000256" key="1">
    <source>
        <dbReference type="SAM" id="MobiDB-lite"/>
    </source>
</evidence>
<proteinExistence type="predicted"/>
<accession>A0A543I0T0</accession>
<dbReference type="RefSeq" id="WP_141841885.1">
    <property type="nucleotide sequence ID" value="NZ_VFPM01000001.1"/>
</dbReference>
<comment type="caution">
    <text evidence="2">The sequence shown here is derived from an EMBL/GenBank/DDBJ whole genome shotgun (WGS) entry which is preliminary data.</text>
</comment>
<evidence type="ECO:0000313" key="3">
    <source>
        <dbReference type="Proteomes" id="UP000316747"/>
    </source>
</evidence>
<dbReference type="Proteomes" id="UP000316747">
    <property type="component" value="Unassembled WGS sequence"/>
</dbReference>
<organism evidence="2 3">
    <name type="scientific">Humibacillus xanthopallidus</name>
    <dbReference type="NCBI Taxonomy" id="412689"/>
    <lineage>
        <taxon>Bacteria</taxon>
        <taxon>Bacillati</taxon>
        <taxon>Actinomycetota</taxon>
        <taxon>Actinomycetes</taxon>
        <taxon>Micrococcales</taxon>
        <taxon>Intrasporangiaceae</taxon>
        <taxon>Humibacillus</taxon>
    </lineage>
</organism>
<evidence type="ECO:0000313" key="2">
    <source>
        <dbReference type="EMBL" id="TQM64196.1"/>
    </source>
</evidence>
<name>A0A543I0T0_9MICO</name>
<feature type="region of interest" description="Disordered" evidence="1">
    <location>
        <begin position="1"/>
        <end position="21"/>
    </location>
</feature>
<keyword evidence="3" id="KW-1185">Reference proteome</keyword>
<dbReference type="EMBL" id="VFPM01000001">
    <property type="protein sequence ID" value="TQM64196.1"/>
    <property type="molecule type" value="Genomic_DNA"/>
</dbReference>
<dbReference type="OrthoDB" id="4871360at2"/>
<protein>
    <submittedName>
        <fullName evidence="2">Uncharacterized protein</fullName>
    </submittedName>
</protein>
<feature type="compositionally biased region" description="Low complexity" evidence="1">
    <location>
        <begin position="1"/>
        <end position="13"/>
    </location>
</feature>